<proteinExistence type="predicted"/>
<evidence type="ECO:0000313" key="1">
    <source>
        <dbReference type="EMBL" id="DAD65256.1"/>
    </source>
</evidence>
<organism evidence="1">
    <name type="scientific">Siphoviridae sp. ctSqC25</name>
    <dbReference type="NCBI Taxonomy" id="2823582"/>
    <lineage>
        <taxon>Viruses</taxon>
        <taxon>Duplodnaviria</taxon>
        <taxon>Heunggongvirae</taxon>
        <taxon>Uroviricota</taxon>
        <taxon>Caudoviricetes</taxon>
    </lineage>
</organism>
<reference evidence="1" key="1">
    <citation type="journal article" date="2021" name="Proc. Natl. Acad. Sci. U.S.A.">
        <title>A Catalog of Tens of Thousands of Viruses from Human Metagenomes Reveals Hidden Associations with Chronic Diseases.</title>
        <authorList>
            <person name="Tisza M.J."/>
            <person name="Buck C.B."/>
        </authorList>
    </citation>
    <scope>NUCLEOTIDE SEQUENCE</scope>
    <source>
        <strain evidence="1">CtSqC25</strain>
    </source>
</reference>
<protein>
    <submittedName>
        <fullName evidence="1">Uncharacterized protein</fullName>
    </submittedName>
</protein>
<accession>A0A8S5L653</accession>
<name>A0A8S5L653_9CAUD</name>
<sequence>MESTVIFPPFRGVAPQYQKSAVRAKKRRLSILIFTFQNITD</sequence>
<dbReference type="EMBL" id="BK014639">
    <property type="protein sequence ID" value="DAD65256.1"/>
    <property type="molecule type" value="Genomic_DNA"/>
</dbReference>